<organism evidence="1 2">
    <name type="scientific">Massarina eburnea CBS 473.64</name>
    <dbReference type="NCBI Taxonomy" id="1395130"/>
    <lineage>
        <taxon>Eukaryota</taxon>
        <taxon>Fungi</taxon>
        <taxon>Dikarya</taxon>
        <taxon>Ascomycota</taxon>
        <taxon>Pezizomycotina</taxon>
        <taxon>Dothideomycetes</taxon>
        <taxon>Pleosporomycetidae</taxon>
        <taxon>Pleosporales</taxon>
        <taxon>Massarineae</taxon>
        <taxon>Massarinaceae</taxon>
        <taxon>Massarina</taxon>
    </lineage>
</organism>
<proteinExistence type="predicted"/>
<dbReference type="AlphaFoldDB" id="A0A6A6RJM8"/>
<dbReference type="InterPro" id="IPR024645">
    <property type="entry name" value="Mitochondr_Som1"/>
</dbReference>
<accession>A0A6A6RJM8</accession>
<gene>
    <name evidence="1" type="ORF">P280DRAFT_411101</name>
</gene>
<dbReference type="OrthoDB" id="3983163at2759"/>
<dbReference type="Proteomes" id="UP000799753">
    <property type="component" value="Unassembled WGS sequence"/>
</dbReference>
<protein>
    <submittedName>
        <fullName evidence="1">Uncharacterized protein</fullName>
    </submittedName>
</protein>
<dbReference type="GO" id="GO:0042720">
    <property type="term" value="C:mitochondrial inner membrane peptidase complex"/>
    <property type="evidence" value="ECO:0007669"/>
    <property type="project" value="InterPro"/>
</dbReference>
<keyword evidence="2" id="KW-1185">Reference proteome</keyword>
<name>A0A6A6RJM8_9PLEO</name>
<sequence length="99" mass="11229">MAPPVPLITPSTLETQLNHHANNKPRKRTLTLTNCALKELVQYKCNVEQPVKQGVTPAILCQPVVRLFRECANGVHVETTAWEEWKAGQERQKMVERKG</sequence>
<evidence type="ECO:0000313" key="1">
    <source>
        <dbReference type="EMBL" id="KAF2635739.1"/>
    </source>
</evidence>
<evidence type="ECO:0000313" key="2">
    <source>
        <dbReference type="Proteomes" id="UP000799753"/>
    </source>
</evidence>
<dbReference type="Pfam" id="PF11093">
    <property type="entry name" value="Mitochondr_Som1"/>
    <property type="match status" value="1"/>
</dbReference>
<dbReference type="EMBL" id="MU006804">
    <property type="protein sequence ID" value="KAF2635739.1"/>
    <property type="molecule type" value="Genomic_DNA"/>
</dbReference>
<reference evidence="1" key="1">
    <citation type="journal article" date="2020" name="Stud. Mycol.">
        <title>101 Dothideomycetes genomes: a test case for predicting lifestyles and emergence of pathogens.</title>
        <authorList>
            <person name="Haridas S."/>
            <person name="Albert R."/>
            <person name="Binder M."/>
            <person name="Bloem J."/>
            <person name="Labutti K."/>
            <person name="Salamov A."/>
            <person name="Andreopoulos B."/>
            <person name="Baker S."/>
            <person name="Barry K."/>
            <person name="Bills G."/>
            <person name="Bluhm B."/>
            <person name="Cannon C."/>
            <person name="Castanera R."/>
            <person name="Culley D."/>
            <person name="Daum C."/>
            <person name="Ezra D."/>
            <person name="Gonzalez J."/>
            <person name="Henrissat B."/>
            <person name="Kuo A."/>
            <person name="Liang C."/>
            <person name="Lipzen A."/>
            <person name="Lutzoni F."/>
            <person name="Magnuson J."/>
            <person name="Mondo S."/>
            <person name="Nolan M."/>
            <person name="Ohm R."/>
            <person name="Pangilinan J."/>
            <person name="Park H.-J."/>
            <person name="Ramirez L."/>
            <person name="Alfaro M."/>
            <person name="Sun H."/>
            <person name="Tritt A."/>
            <person name="Yoshinaga Y."/>
            <person name="Zwiers L.-H."/>
            <person name="Turgeon B."/>
            <person name="Goodwin S."/>
            <person name="Spatafora J."/>
            <person name="Crous P."/>
            <person name="Grigoriev I."/>
        </authorList>
    </citation>
    <scope>NUCLEOTIDE SEQUENCE</scope>
    <source>
        <strain evidence="1">CBS 473.64</strain>
    </source>
</reference>